<evidence type="ECO:0000313" key="2">
    <source>
        <dbReference type="EMBL" id="OHU60415.1"/>
    </source>
</evidence>
<evidence type="ECO:0000256" key="1">
    <source>
        <dbReference type="SAM" id="MobiDB-lite"/>
    </source>
</evidence>
<dbReference type="AlphaFoldDB" id="A0A1S1LWD8"/>
<feature type="compositionally biased region" description="Pro residues" evidence="1">
    <location>
        <begin position="1"/>
        <end position="10"/>
    </location>
</feature>
<sequence length="326" mass="33033">MVQPNDPPRVAPIGGARVSSSTPQGEGPGNGAPLAAGRERSVAALPPVVTDGIHAATAWPGKSIVIHLPNERELTAANWGDGGAAAYGSGPVDYVAIPDAGGGVDIRMVRKSFISPSDFSLGVRVPDGTHLRQAGQAVVVETDASPGKPPAIIGAFSIPEARDGAGNAIAVSPSIGTSYLYQQSSLDLNVGQVGLLNFPVTISVAYRVTTSAPPIAQGDPGPKRPPVADARCVSGPTEFRSGDNPSGAADFTSSCGRLAACMSAVPARTSALTCENTFMADLSSACVSAFGHDGPDYEACLSAANGHTRWAKENMLPGGAIPTARN</sequence>
<evidence type="ECO:0000313" key="3">
    <source>
        <dbReference type="Proteomes" id="UP000180043"/>
    </source>
</evidence>
<reference evidence="2 3" key="1">
    <citation type="submission" date="2016-10" db="EMBL/GenBank/DDBJ databases">
        <title>Evaluation of Human, Veterinary and Environmental Mycobacterium chelonae Isolates by Core Genome Phylogenomic Analysis, Targeted Gene Comparison, and Anti-microbial Susceptibility Patterns: A Tale of Mistaken Identities.</title>
        <authorList>
            <person name="Fogelson S.B."/>
            <person name="Camus A.C."/>
            <person name="Lorenz W."/>
            <person name="Vasireddy R."/>
            <person name="Vasireddy S."/>
            <person name="Smith T."/>
            <person name="Brown-Elliott B.A."/>
            <person name="Wallace R.J.Jr."/>
            <person name="Hasan N.A."/>
            <person name="Reischl U."/>
            <person name="Sanchez S."/>
        </authorList>
    </citation>
    <scope>NUCLEOTIDE SEQUENCE [LARGE SCALE GENOMIC DNA]</scope>
    <source>
        <strain evidence="2 3">15515</strain>
    </source>
</reference>
<feature type="region of interest" description="Disordered" evidence="1">
    <location>
        <begin position="1"/>
        <end position="35"/>
    </location>
</feature>
<name>A0A1S1LWD8_MYCCH</name>
<comment type="caution">
    <text evidence="2">The sequence shown here is derived from an EMBL/GenBank/DDBJ whole genome shotgun (WGS) entry which is preliminary data.</text>
</comment>
<proteinExistence type="predicted"/>
<protein>
    <submittedName>
        <fullName evidence="2">Uncharacterized protein</fullName>
    </submittedName>
</protein>
<gene>
    <name evidence="2" type="ORF">BKG82_04095</name>
</gene>
<dbReference type="EMBL" id="MLIQ01000011">
    <property type="protein sequence ID" value="OHU60415.1"/>
    <property type="molecule type" value="Genomic_DNA"/>
</dbReference>
<accession>A0A1S1LWD8</accession>
<organism evidence="2 3">
    <name type="scientific">Mycobacteroides chelonae</name>
    <name type="common">Mycobacterium chelonae</name>
    <dbReference type="NCBI Taxonomy" id="1774"/>
    <lineage>
        <taxon>Bacteria</taxon>
        <taxon>Bacillati</taxon>
        <taxon>Actinomycetota</taxon>
        <taxon>Actinomycetes</taxon>
        <taxon>Mycobacteriales</taxon>
        <taxon>Mycobacteriaceae</taxon>
        <taxon>Mycobacteroides</taxon>
    </lineage>
</organism>
<dbReference type="RefSeq" id="WP_057969495.1">
    <property type="nucleotide sequence ID" value="NZ_MLII01000028.1"/>
</dbReference>
<dbReference type="Proteomes" id="UP000180043">
    <property type="component" value="Unassembled WGS sequence"/>
</dbReference>